<dbReference type="InterPro" id="IPR051010">
    <property type="entry name" value="BCAA_transport"/>
</dbReference>
<dbReference type="PROSITE" id="PS51257">
    <property type="entry name" value="PROKAR_LIPOPROTEIN"/>
    <property type="match status" value="1"/>
</dbReference>
<dbReference type="PANTHER" id="PTHR30483:SF6">
    <property type="entry name" value="PERIPLASMIC BINDING PROTEIN OF ABC TRANSPORTER FOR NATURAL AMINO ACIDS"/>
    <property type="match status" value="1"/>
</dbReference>
<evidence type="ECO:0000256" key="1">
    <source>
        <dbReference type="ARBA" id="ARBA00010062"/>
    </source>
</evidence>
<dbReference type="RefSeq" id="WP_005194341.1">
    <property type="nucleotide sequence ID" value="NZ_CP178556.1"/>
</dbReference>
<organism evidence="6">
    <name type="scientific">Gordonia rubripertincta</name>
    <name type="common">Rhodococcus corallinus</name>
    <dbReference type="NCBI Taxonomy" id="36822"/>
    <lineage>
        <taxon>Bacteria</taxon>
        <taxon>Bacillati</taxon>
        <taxon>Actinomycetota</taxon>
        <taxon>Actinomycetes</taxon>
        <taxon>Mycobacteriales</taxon>
        <taxon>Gordoniaceae</taxon>
        <taxon>Gordonia</taxon>
    </lineage>
</organism>
<dbReference type="PANTHER" id="PTHR30483">
    <property type="entry name" value="LEUCINE-SPECIFIC-BINDING PROTEIN"/>
    <property type="match status" value="1"/>
</dbReference>
<dbReference type="InterPro" id="IPR028082">
    <property type="entry name" value="Peripla_BP_I"/>
</dbReference>
<feature type="signal peptide" evidence="4">
    <location>
        <begin position="1"/>
        <end position="29"/>
    </location>
</feature>
<dbReference type="Gene3D" id="3.40.50.2300">
    <property type="match status" value="2"/>
</dbReference>
<dbReference type="AlphaFoldDB" id="A0AAW6R9C9"/>
<dbReference type="CDD" id="cd06341">
    <property type="entry name" value="PBP1_ABC_ligand_binding-like"/>
    <property type="match status" value="1"/>
</dbReference>
<dbReference type="EMBL" id="JARUXG010000004">
    <property type="protein sequence ID" value="MDG6781233.1"/>
    <property type="molecule type" value="Genomic_DNA"/>
</dbReference>
<feature type="domain" description="Leucine-binding protein" evidence="5">
    <location>
        <begin position="57"/>
        <end position="384"/>
    </location>
</feature>
<dbReference type="SUPFAM" id="SSF53822">
    <property type="entry name" value="Periplasmic binding protein-like I"/>
    <property type="match status" value="1"/>
</dbReference>
<reference evidence="6" key="1">
    <citation type="submission" date="2023-04" db="EMBL/GenBank/DDBJ databases">
        <title>Characterization and analysis of the complete genome of Gordonia rubripertincta 112, the degrader of aromatic and aliphatic compounds.</title>
        <authorList>
            <person name="Frantsuzova E."/>
            <person name="Bogun A."/>
            <person name="Delegan Y."/>
        </authorList>
    </citation>
    <scope>NUCLEOTIDE SEQUENCE</scope>
    <source>
        <strain evidence="6">112</strain>
    </source>
</reference>
<comment type="similarity">
    <text evidence="1">Belongs to the leucine-binding protein family.</text>
</comment>
<sequence length="418" mass="41783">MKLGGLIRHRRTVVGVGALALVATFGATACGSDDSTSDSASSASTSSLPSKPASGEPIKIGFVSPEGGAAVSIPEYRQGAEAAVQYVNNNAGGLAGRPIELVVCKQQEEPTSATKCANELVEKKVAAVLSPGTSMGQVIVPIISGAKIPYVTLNAVSPIELTSPDVAALSAGLPGTLTAMASGATDKGMKSVTLFASDGGGMGNVITQMGTPVFGAYGVDLKVVPLPLGVPDPTPMVSAGLSEKPDGVSIIADAATCAGVLKAVQTADPNVEKILIPTCLDPNVTKVIGLDTVKGNVGITATDYLSDNPDSVLYRSVLGQYAPDLSITGAGASGYQVLLGFVRTAGGVQGDVTPASLGAAIKSAKDVEMPAGGGITVTCNGKAFPQMPALCSSQMLYGTVNDEGVPVDLKLAGQQPAA</sequence>
<evidence type="ECO:0000259" key="5">
    <source>
        <dbReference type="Pfam" id="PF13458"/>
    </source>
</evidence>
<evidence type="ECO:0000256" key="4">
    <source>
        <dbReference type="SAM" id="SignalP"/>
    </source>
</evidence>
<dbReference type="InterPro" id="IPR028081">
    <property type="entry name" value="Leu-bd"/>
</dbReference>
<evidence type="ECO:0000256" key="2">
    <source>
        <dbReference type="ARBA" id="ARBA00022729"/>
    </source>
</evidence>
<feature type="compositionally biased region" description="Low complexity" evidence="3">
    <location>
        <begin position="31"/>
        <end position="47"/>
    </location>
</feature>
<comment type="caution">
    <text evidence="6">The sequence shown here is derived from an EMBL/GenBank/DDBJ whole genome shotgun (WGS) entry which is preliminary data.</text>
</comment>
<feature type="region of interest" description="Disordered" evidence="3">
    <location>
        <begin position="31"/>
        <end position="57"/>
    </location>
</feature>
<evidence type="ECO:0000313" key="6">
    <source>
        <dbReference type="EMBL" id="MDG6781233.1"/>
    </source>
</evidence>
<accession>A0AAW6R9C9</accession>
<protein>
    <submittedName>
        <fullName evidence="6">ABC transporter substrate-binding protein</fullName>
    </submittedName>
</protein>
<name>A0AAW6R9C9_GORRU</name>
<gene>
    <name evidence="6" type="ORF">QBL07_10350</name>
</gene>
<keyword evidence="2 4" id="KW-0732">Signal</keyword>
<evidence type="ECO:0000256" key="3">
    <source>
        <dbReference type="SAM" id="MobiDB-lite"/>
    </source>
</evidence>
<proteinExistence type="inferred from homology"/>
<feature type="chain" id="PRO_5043521231" evidence="4">
    <location>
        <begin position="30"/>
        <end position="418"/>
    </location>
</feature>
<dbReference type="Pfam" id="PF13458">
    <property type="entry name" value="Peripla_BP_6"/>
    <property type="match status" value="1"/>
</dbReference>